<dbReference type="Gene3D" id="2.60.15.10">
    <property type="entry name" value="F0F1 ATP synthase delta/epsilon subunit, N-terminal"/>
    <property type="match status" value="1"/>
</dbReference>
<evidence type="ECO:0000256" key="1">
    <source>
        <dbReference type="ARBA" id="ARBA00003543"/>
    </source>
</evidence>
<dbReference type="InterPro" id="IPR036771">
    <property type="entry name" value="ATPsynth_dsu/esu_N"/>
</dbReference>
<keyword evidence="11" id="KW-1185">Reference proteome</keyword>
<evidence type="ECO:0000256" key="4">
    <source>
        <dbReference type="ARBA" id="ARBA00022448"/>
    </source>
</evidence>
<keyword evidence="8" id="KW-0066">ATP synthesis</keyword>
<proteinExistence type="inferred from homology"/>
<evidence type="ECO:0000313" key="10">
    <source>
        <dbReference type="EMBL" id="MCZ4331155.1"/>
    </source>
</evidence>
<dbReference type="InterPro" id="IPR020546">
    <property type="entry name" value="ATP_synth_F1_dsu/esu_N"/>
</dbReference>
<organism evidence="10 11">
    <name type="scientific">Castellaniella denitrificans</name>
    <dbReference type="NCBI Taxonomy" id="56119"/>
    <lineage>
        <taxon>Bacteria</taxon>
        <taxon>Pseudomonadati</taxon>
        <taxon>Pseudomonadota</taxon>
        <taxon>Betaproteobacteria</taxon>
        <taxon>Burkholderiales</taxon>
        <taxon>Alcaligenaceae</taxon>
        <taxon>Castellaniella</taxon>
    </lineage>
</organism>
<evidence type="ECO:0000256" key="8">
    <source>
        <dbReference type="ARBA" id="ARBA00023310"/>
    </source>
</evidence>
<evidence type="ECO:0000256" key="7">
    <source>
        <dbReference type="ARBA" id="ARBA00023196"/>
    </source>
</evidence>
<keyword evidence="6" id="KW-0472">Membrane</keyword>
<dbReference type="CDD" id="cd12152">
    <property type="entry name" value="F1-ATPase_delta"/>
    <property type="match status" value="1"/>
</dbReference>
<keyword evidence="5" id="KW-0406">Ion transport</keyword>
<dbReference type="EMBL" id="JAPWHE010000015">
    <property type="protein sequence ID" value="MCZ4331155.1"/>
    <property type="molecule type" value="Genomic_DNA"/>
</dbReference>
<name>A0ABT4M9L3_9BURK</name>
<dbReference type="SUPFAM" id="SSF51344">
    <property type="entry name" value="Epsilon subunit of F1F0-ATP synthase N-terminal domain"/>
    <property type="match status" value="1"/>
</dbReference>
<evidence type="ECO:0000256" key="2">
    <source>
        <dbReference type="ARBA" id="ARBA00004184"/>
    </source>
</evidence>
<dbReference type="InterPro" id="IPR024037">
    <property type="entry name" value="Alt_ATP_synth_F1_esu"/>
</dbReference>
<comment type="function">
    <text evidence="1">Produces ATP from ADP in the presence of a proton gradient across the membrane.</text>
</comment>
<keyword evidence="4" id="KW-0813">Transport</keyword>
<evidence type="ECO:0000313" key="11">
    <source>
        <dbReference type="Proteomes" id="UP001068379"/>
    </source>
</evidence>
<comment type="caution">
    <text evidence="10">The sequence shown here is derived from an EMBL/GenBank/DDBJ whole genome shotgun (WGS) entry which is preliminary data.</text>
</comment>
<dbReference type="PANTHER" id="PTHR13822:SF10">
    <property type="entry name" value="ATP SYNTHASE EPSILON CHAIN, CHLOROPLASTIC"/>
    <property type="match status" value="1"/>
</dbReference>
<dbReference type="NCBIfam" id="TIGR03166">
    <property type="entry name" value="alt_F1F0_F1_eps"/>
    <property type="match status" value="1"/>
</dbReference>
<dbReference type="Proteomes" id="UP001068379">
    <property type="component" value="Unassembled WGS sequence"/>
</dbReference>
<gene>
    <name evidence="10" type="ORF">O4H32_14490</name>
</gene>
<dbReference type="RefSeq" id="WP_269360306.1">
    <property type="nucleotide sequence ID" value="NZ_JAPWHE010000015.1"/>
</dbReference>
<comment type="subcellular location">
    <subcellularLocation>
        <location evidence="2">Endomembrane system</location>
        <topology evidence="2">Peripheral membrane protein</topology>
    </subcellularLocation>
</comment>
<reference evidence="10" key="1">
    <citation type="submission" date="2022-12" db="EMBL/GenBank/DDBJ databases">
        <title>Bacterial isolates from different developmental stages of Nematostella vectensis.</title>
        <authorList>
            <person name="Fraune S."/>
        </authorList>
    </citation>
    <scope>NUCLEOTIDE SEQUENCE</scope>
    <source>
        <strain evidence="10">G21619-S1</strain>
    </source>
</reference>
<keyword evidence="7" id="KW-0139">CF(1)</keyword>
<comment type="similarity">
    <text evidence="3">Belongs to the ATPase epsilon chain family.</text>
</comment>
<evidence type="ECO:0000259" key="9">
    <source>
        <dbReference type="Pfam" id="PF02823"/>
    </source>
</evidence>
<dbReference type="PANTHER" id="PTHR13822">
    <property type="entry name" value="ATP SYNTHASE DELTA/EPSILON CHAIN"/>
    <property type="match status" value="1"/>
</dbReference>
<accession>A0ABT4M9L3</accession>
<evidence type="ECO:0000256" key="5">
    <source>
        <dbReference type="ARBA" id="ARBA00023065"/>
    </source>
</evidence>
<evidence type="ECO:0000256" key="3">
    <source>
        <dbReference type="ARBA" id="ARBA00005712"/>
    </source>
</evidence>
<dbReference type="InterPro" id="IPR001469">
    <property type="entry name" value="ATP_synth_F1_dsu/esu"/>
</dbReference>
<protein>
    <submittedName>
        <fullName evidence="10">F0F1 ATP synthase subunit epsilon</fullName>
    </submittedName>
</protein>
<feature type="domain" description="ATP synthase F1 complex delta/epsilon subunit N-terminal" evidence="9">
    <location>
        <begin position="1"/>
        <end position="82"/>
    </location>
</feature>
<dbReference type="NCBIfam" id="NF009981">
    <property type="entry name" value="PRK13447.1"/>
    <property type="match status" value="1"/>
</dbReference>
<sequence length="150" mass="16545">MKLTVTTPLMIVAKADNVAHVRAEDETGAFGILRGHADFLTALAISVVSWRDESGGEHHVAVRGGMLAVSDGNMISIATREAVADDNLHRLEAEVLASFQRRNEEELTARTDAQRLYLAAIQQIYHFLRPDRPGSVPRLERPMSQDEPTS</sequence>
<dbReference type="Pfam" id="PF02823">
    <property type="entry name" value="ATP-synt_DE_N"/>
    <property type="match status" value="1"/>
</dbReference>
<evidence type="ECO:0000256" key="6">
    <source>
        <dbReference type="ARBA" id="ARBA00023136"/>
    </source>
</evidence>